<dbReference type="EMBL" id="JABSNW010000006">
    <property type="protein sequence ID" value="KAL2886597.1"/>
    <property type="molecule type" value="Genomic_DNA"/>
</dbReference>
<feature type="compositionally biased region" description="Basic and acidic residues" evidence="1">
    <location>
        <begin position="488"/>
        <end position="503"/>
    </location>
</feature>
<proteinExistence type="predicted"/>
<accession>A0ABR4ME94</accession>
<feature type="compositionally biased region" description="Polar residues" evidence="1">
    <location>
        <begin position="393"/>
        <end position="403"/>
    </location>
</feature>
<keyword evidence="2 3" id="KW-0812">Transmembrane</keyword>
<sequence>MASVADDLSSPGTVSYDSDTMSVGDGTWDFSKNSFLLPNLQGLNFETMRYNGMANRFSTWSEYRRLVIAHAVLAAIVFLFIVPFAIFGTRFFRSASRGRKWHNQLLIFGSLLLLASFMLGFFAVGPKRSLTNPHHGIGVALFVMYACYILGDRLVEKINTERSVRRYIHMWGGRFLTLLGIIQVPLGLTLYGASKMWFIAYSIHTAFMLAAYFVLDYKSYGSTHHEFVVNGSGSDVHDSRKDKKHEKKWLAPIAALAGAFMINSLRKDKSHDSSGRRSRSQSRARSSRRDHSRPYSPSYGGTSRYDSGSHVYYNEKSEKEKKKTGFFGKLLAAGAAIGGAKAASSWVGKKDDRRRYDEEYSVVSTEYSRHNPPPRHPQDTESYFTEDYDSRVGPSNVTASRNTIYTDSRVTAAEDTTYRGASVVESPPRRHRSPSRSAARSRLDYGEDDDGYESPSHRLAKKVSKENATKGLFGGLGMGWLASKWRGSKKEEEESLRRDEEAFRSGVSGSRFTGDSSGSPRDNPRRPSHRTPTRTATTMSSYLSEDESSAMYSRYGSSMPPASTLPPSATQSSMPMSDIDSYTASSMPPNASRSDHRRARSASRPRGRHVESDLSERRDSMTSLPSNPRFTRRTSSSRRRANDAAAVAAVASASVLAREQAERVSKIGRTSQPPHRRSDDEDGSSVIETTPTRSGARVKMTVDVDKERVTLRRLTEEEAAAARRDRYRRDSLSSMSGNETPTGGRYRRDSGRGSFGNDPQGSQGRRPGTGGNDPPYPVGPQSPGGMGLIPTDSQDSFMNPSANESLAENNRRRRRMERRLTVTSQDQVD</sequence>
<dbReference type="Proteomes" id="UP001610728">
    <property type="component" value="Unassembled WGS sequence"/>
</dbReference>
<dbReference type="GeneID" id="98119823"/>
<feature type="transmembrane region" description="Helical" evidence="2">
    <location>
        <begin position="136"/>
        <end position="155"/>
    </location>
</feature>
<dbReference type="PANTHER" id="PTHR47797">
    <property type="entry name" value="DEHYDROGENASE, PUTATIVE (AFU_ORTHOLOGUE AFUA_8G05805)-RELATED"/>
    <property type="match status" value="1"/>
</dbReference>
<dbReference type="PANTHER" id="PTHR47797:SF3">
    <property type="entry name" value="CYTOCHROME B561 DOMAIN-CONTAINING PROTEIN"/>
    <property type="match status" value="1"/>
</dbReference>
<keyword evidence="2" id="KW-1133">Transmembrane helix</keyword>
<feature type="compositionally biased region" description="Basic residues" evidence="1">
    <location>
        <begin position="595"/>
        <end position="607"/>
    </location>
</feature>
<evidence type="ECO:0000313" key="3">
    <source>
        <dbReference type="EMBL" id="KAL2886597.1"/>
    </source>
</evidence>
<evidence type="ECO:0000313" key="4">
    <source>
        <dbReference type="Proteomes" id="UP001610728"/>
    </source>
</evidence>
<feature type="compositionally biased region" description="Basic and acidic residues" evidence="1">
    <location>
        <begin position="700"/>
        <end position="731"/>
    </location>
</feature>
<keyword evidence="4" id="KW-1185">Reference proteome</keyword>
<feature type="compositionally biased region" description="Polar residues" evidence="1">
    <location>
        <begin position="507"/>
        <end position="520"/>
    </location>
</feature>
<feature type="transmembrane region" description="Helical" evidence="2">
    <location>
        <begin position="67"/>
        <end position="92"/>
    </location>
</feature>
<gene>
    <name evidence="3" type="ORF">HOO65_060427</name>
</gene>
<organism evidence="3 4">
    <name type="scientific">Ceratocystis lukuohia</name>
    <dbReference type="NCBI Taxonomy" id="2019550"/>
    <lineage>
        <taxon>Eukaryota</taxon>
        <taxon>Fungi</taxon>
        <taxon>Dikarya</taxon>
        <taxon>Ascomycota</taxon>
        <taxon>Pezizomycotina</taxon>
        <taxon>Sordariomycetes</taxon>
        <taxon>Hypocreomycetidae</taxon>
        <taxon>Microascales</taxon>
        <taxon>Ceratocystidaceae</taxon>
        <taxon>Ceratocystis</taxon>
    </lineage>
</organism>
<feature type="region of interest" description="Disordered" evidence="1">
    <location>
        <begin position="267"/>
        <end position="308"/>
    </location>
</feature>
<feature type="transmembrane region" description="Helical" evidence="2">
    <location>
        <begin position="175"/>
        <end position="192"/>
    </location>
</feature>
<feature type="region of interest" description="Disordered" evidence="1">
    <location>
        <begin position="416"/>
        <end position="463"/>
    </location>
</feature>
<keyword evidence="2" id="KW-0472">Membrane</keyword>
<feature type="compositionally biased region" description="Polar residues" evidence="1">
    <location>
        <begin position="791"/>
        <end position="807"/>
    </location>
</feature>
<feature type="transmembrane region" description="Helical" evidence="2">
    <location>
        <begin position="198"/>
        <end position="215"/>
    </location>
</feature>
<feature type="compositionally biased region" description="Polar residues" evidence="1">
    <location>
        <begin position="565"/>
        <end position="589"/>
    </location>
</feature>
<feature type="compositionally biased region" description="Low complexity" evidence="1">
    <location>
        <begin position="643"/>
        <end position="658"/>
    </location>
</feature>
<feature type="region of interest" description="Disordered" evidence="1">
    <location>
        <begin position="486"/>
        <end position="829"/>
    </location>
</feature>
<dbReference type="RefSeq" id="XP_070857777.1">
    <property type="nucleotide sequence ID" value="XM_071003696.1"/>
</dbReference>
<name>A0ABR4ME94_9PEZI</name>
<evidence type="ECO:0000256" key="2">
    <source>
        <dbReference type="SAM" id="Phobius"/>
    </source>
</evidence>
<feature type="compositionally biased region" description="Basic and acidic residues" evidence="1">
    <location>
        <begin position="608"/>
        <end position="620"/>
    </location>
</feature>
<comment type="caution">
    <text evidence="3">The sequence shown here is derived from an EMBL/GenBank/DDBJ whole genome shotgun (WGS) entry which is preliminary data.</text>
</comment>
<feature type="region of interest" description="Disordered" evidence="1">
    <location>
        <begin position="364"/>
        <end position="403"/>
    </location>
</feature>
<feature type="compositionally biased region" description="Basic residues" evidence="1">
    <location>
        <begin position="630"/>
        <end position="639"/>
    </location>
</feature>
<reference evidence="3 4" key="1">
    <citation type="submission" date="2020-05" db="EMBL/GenBank/DDBJ databases">
        <title>Ceratocystis lukuohia genome.</title>
        <authorList>
            <person name="Harrington T.C."/>
            <person name="Kim K."/>
            <person name="Mayers C.G."/>
        </authorList>
    </citation>
    <scope>NUCLEOTIDE SEQUENCE [LARGE SCALE GENOMIC DNA]</scope>
    <source>
        <strain evidence="3 4">C4212</strain>
    </source>
</reference>
<protein>
    <submittedName>
        <fullName evidence="3">Cytochrome b561/ferric reductase transmembrane</fullName>
    </submittedName>
</protein>
<dbReference type="Gene3D" id="1.20.120.1770">
    <property type="match status" value="1"/>
</dbReference>
<dbReference type="CDD" id="cd08760">
    <property type="entry name" value="Cyt_b561_FRRS1_like"/>
    <property type="match status" value="1"/>
</dbReference>
<feature type="transmembrane region" description="Helical" evidence="2">
    <location>
        <begin position="104"/>
        <end position="124"/>
    </location>
</feature>
<evidence type="ECO:0000256" key="1">
    <source>
        <dbReference type="SAM" id="MobiDB-lite"/>
    </source>
</evidence>
<feature type="compositionally biased region" description="Basic residues" evidence="1">
    <location>
        <begin position="276"/>
        <end position="286"/>
    </location>
</feature>